<dbReference type="OrthoDB" id="216687at2157"/>
<dbReference type="KEGG" id="hpel:HZS54_13135"/>
<gene>
    <name evidence="2" type="ORF">HZS54_12830</name>
    <name evidence="3" type="ORF">HZS54_13135</name>
</gene>
<dbReference type="RefSeq" id="WP_179917594.1">
    <property type="nucleotide sequence ID" value="NZ_CP058909.1"/>
</dbReference>
<sequence length="85" mass="9493">MTDEGITLRYDPPQGPPRRVRYEARSPEGYTRITEVWTGCDWRAEGSEPVTDIGVEIGQRAVDDVEIVGDETDAETVTGPEQVDR</sequence>
<reference evidence="2 4" key="1">
    <citation type="submission" date="2020-07" db="EMBL/GenBank/DDBJ databases">
        <title>Halosimplex litoreum sp. nov. and Halosimplex rubrum sp. nov., isolated from different salt environments.</title>
        <authorList>
            <person name="Cui H."/>
        </authorList>
    </citation>
    <scope>NUCLEOTIDE SEQUENCE [LARGE SCALE GENOMIC DNA]</scope>
    <source>
        <strain evidence="2 4">R2</strain>
    </source>
</reference>
<dbReference type="GeneID" id="56083550"/>
<protein>
    <submittedName>
        <fullName evidence="2">Uncharacterized protein</fullName>
    </submittedName>
</protein>
<feature type="region of interest" description="Disordered" evidence="1">
    <location>
        <begin position="1"/>
        <end position="21"/>
    </location>
</feature>
<evidence type="ECO:0000313" key="2">
    <source>
        <dbReference type="EMBL" id="QLH82443.1"/>
    </source>
</evidence>
<evidence type="ECO:0000256" key="1">
    <source>
        <dbReference type="SAM" id="MobiDB-lite"/>
    </source>
</evidence>
<dbReference type="AlphaFoldDB" id="A0A7D5P774"/>
<dbReference type="EMBL" id="CP058909">
    <property type="protein sequence ID" value="QLH82443.1"/>
    <property type="molecule type" value="Genomic_DNA"/>
</dbReference>
<organism evidence="2 4">
    <name type="scientific">Halosimplex pelagicum</name>
    <dbReference type="NCBI Taxonomy" id="869886"/>
    <lineage>
        <taxon>Archaea</taxon>
        <taxon>Methanobacteriati</taxon>
        <taxon>Methanobacteriota</taxon>
        <taxon>Stenosarchaea group</taxon>
        <taxon>Halobacteria</taxon>
        <taxon>Halobacteriales</taxon>
        <taxon>Haloarculaceae</taxon>
        <taxon>Halosimplex</taxon>
    </lineage>
</organism>
<dbReference type="Proteomes" id="UP000509346">
    <property type="component" value="Chromosome"/>
</dbReference>
<dbReference type="KEGG" id="hpel:HZS54_12830"/>
<accession>A0A7D5P774</accession>
<evidence type="ECO:0000313" key="4">
    <source>
        <dbReference type="Proteomes" id="UP000509346"/>
    </source>
</evidence>
<evidence type="ECO:0000313" key="3">
    <source>
        <dbReference type="EMBL" id="QLH82499.1"/>
    </source>
</evidence>
<dbReference type="EMBL" id="CP058909">
    <property type="protein sequence ID" value="QLH82499.1"/>
    <property type="molecule type" value="Genomic_DNA"/>
</dbReference>
<keyword evidence="4" id="KW-1185">Reference proteome</keyword>
<proteinExistence type="predicted"/>
<name>A0A7D5P774_9EURY</name>